<dbReference type="Proteomes" id="UP001519460">
    <property type="component" value="Unassembled WGS sequence"/>
</dbReference>
<dbReference type="PANTHER" id="PTHR31630:SF6">
    <property type="entry name" value="PHYTANOYL-COA DIOXYGENASE-RELATED"/>
    <property type="match status" value="1"/>
</dbReference>
<gene>
    <name evidence="2" type="ORF">BaRGS_00022708</name>
</gene>
<keyword evidence="3" id="KW-1185">Reference proteome</keyword>
<evidence type="ECO:0000313" key="3">
    <source>
        <dbReference type="Proteomes" id="UP001519460"/>
    </source>
</evidence>
<feature type="non-terminal residue" evidence="2">
    <location>
        <position position="1"/>
    </location>
</feature>
<comment type="caution">
    <text evidence="2">The sequence shown here is derived from an EMBL/GenBank/DDBJ whole genome shotgun (WGS) entry which is preliminary data.</text>
</comment>
<organism evidence="2 3">
    <name type="scientific">Batillaria attramentaria</name>
    <dbReference type="NCBI Taxonomy" id="370345"/>
    <lineage>
        <taxon>Eukaryota</taxon>
        <taxon>Metazoa</taxon>
        <taxon>Spiralia</taxon>
        <taxon>Lophotrochozoa</taxon>
        <taxon>Mollusca</taxon>
        <taxon>Gastropoda</taxon>
        <taxon>Caenogastropoda</taxon>
        <taxon>Sorbeoconcha</taxon>
        <taxon>Cerithioidea</taxon>
        <taxon>Batillariidae</taxon>
        <taxon>Batillaria</taxon>
    </lineage>
</organism>
<reference evidence="2 3" key="1">
    <citation type="journal article" date="2023" name="Sci. Data">
        <title>Genome assembly of the Korean intertidal mud-creeper Batillaria attramentaria.</title>
        <authorList>
            <person name="Patra A.K."/>
            <person name="Ho P.T."/>
            <person name="Jun S."/>
            <person name="Lee S.J."/>
            <person name="Kim Y."/>
            <person name="Won Y.J."/>
        </authorList>
    </citation>
    <scope>NUCLEOTIDE SEQUENCE [LARGE SCALE GENOMIC DNA]</scope>
    <source>
        <strain evidence="2">Wonlab-2016</strain>
    </source>
</reference>
<accession>A0ABD0KG64</accession>
<dbReference type="EMBL" id="JACVVK020000184">
    <property type="protein sequence ID" value="KAK7486099.1"/>
    <property type="molecule type" value="Genomic_DNA"/>
</dbReference>
<proteinExistence type="predicted"/>
<name>A0ABD0KG64_9CAEN</name>
<feature type="region of interest" description="Disordered" evidence="1">
    <location>
        <begin position="153"/>
        <end position="176"/>
    </location>
</feature>
<dbReference type="AlphaFoldDB" id="A0ABD0KG64"/>
<evidence type="ECO:0000256" key="1">
    <source>
        <dbReference type="SAM" id="MobiDB-lite"/>
    </source>
</evidence>
<dbReference type="PANTHER" id="PTHR31630">
    <property type="entry name" value="PHYTANOYL-COA DIOXYGENASE-RELATED-RELATED"/>
    <property type="match status" value="1"/>
</dbReference>
<protein>
    <recommendedName>
        <fullName evidence="4">Phytanoyl-CoA dioxygenase</fullName>
    </recommendedName>
</protein>
<sequence length="176" mass="20569">VLSGSHKHFAAFYREHPTVAARARKLDFVRTQEEHVKWFRERGCQLTKVPVPKGGMVLWDSRTVHDNCRPEWGRPNSDRWRFVVFVCMAPARWAKPEDLAKKRQAYSKLRMTTHWPSQGVSLFGEREADEHQVTPLKKLPDVARTEEAQLLAGMKEYDFEDGEPNGPEWDPRWEEA</sequence>
<evidence type="ECO:0008006" key="4">
    <source>
        <dbReference type="Google" id="ProtNLM"/>
    </source>
</evidence>
<dbReference type="SUPFAM" id="SSF51197">
    <property type="entry name" value="Clavaminate synthase-like"/>
    <property type="match status" value="1"/>
</dbReference>
<evidence type="ECO:0000313" key="2">
    <source>
        <dbReference type="EMBL" id="KAK7486099.1"/>
    </source>
</evidence>
<dbReference type="Gene3D" id="2.60.120.620">
    <property type="entry name" value="q2cbj1_9rhob like domain"/>
    <property type="match status" value="1"/>
</dbReference>